<gene>
    <name evidence="1" type="ORF">E2C01_003559</name>
</gene>
<reference evidence="1 2" key="1">
    <citation type="submission" date="2019-05" db="EMBL/GenBank/DDBJ databases">
        <title>Another draft genome of Portunus trituberculatus and its Hox gene families provides insights of decapod evolution.</title>
        <authorList>
            <person name="Jeong J.-H."/>
            <person name="Song I."/>
            <person name="Kim S."/>
            <person name="Choi T."/>
            <person name="Kim D."/>
            <person name="Ryu S."/>
            <person name="Kim W."/>
        </authorList>
    </citation>
    <scope>NUCLEOTIDE SEQUENCE [LARGE SCALE GENOMIC DNA]</scope>
    <source>
        <tissue evidence="1">Muscle</tissue>
    </source>
</reference>
<comment type="caution">
    <text evidence="1">The sequence shown here is derived from an EMBL/GenBank/DDBJ whole genome shotgun (WGS) entry which is preliminary data.</text>
</comment>
<keyword evidence="2" id="KW-1185">Reference proteome</keyword>
<name>A0A5B7CP04_PORTR</name>
<dbReference type="Proteomes" id="UP000324222">
    <property type="component" value="Unassembled WGS sequence"/>
</dbReference>
<sequence length="28" mass="3484">MTEIVNQVWEEERVPIMWNECRVTLLHK</sequence>
<organism evidence="1 2">
    <name type="scientific">Portunus trituberculatus</name>
    <name type="common">Swimming crab</name>
    <name type="synonym">Neptunus trituberculatus</name>
    <dbReference type="NCBI Taxonomy" id="210409"/>
    <lineage>
        <taxon>Eukaryota</taxon>
        <taxon>Metazoa</taxon>
        <taxon>Ecdysozoa</taxon>
        <taxon>Arthropoda</taxon>
        <taxon>Crustacea</taxon>
        <taxon>Multicrustacea</taxon>
        <taxon>Malacostraca</taxon>
        <taxon>Eumalacostraca</taxon>
        <taxon>Eucarida</taxon>
        <taxon>Decapoda</taxon>
        <taxon>Pleocyemata</taxon>
        <taxon>Brachyura</taxon>
        <taxon>Eubrachyura</taxon>
        <taxon>Portunoidea</taxon>
        <taxon>Portunidae</taxon>
        <taxon>Portuninae</taxon>
        <taxon>Portunus</taxon>
    </lineage>
</organism>
<dbReference type="AlphaFoldDB" id="A0A5B7CP04"/>
<protein>
    <submittedName>
        <fullName evidence="1">Uncharacterized protein</fullName>
    </submittedName>
</protein>
<accession>A0A5B7CP04</accession>
<proteinExistence type="predicted"/>
<dbReference type="EMBL" id="VSRR010000136">
    <property type="protein sequence ID" value="MPC10915.1"/>
    <property type="molecule type" value="Genomic_DNA"/>
</dbReference>
<evidence type="ECO:0000313" key="2">
    <source>
        <dbReference type="Proteomes" id="UP000324222"/>
    </source>
</evidence>
<evidence type="ECO:0000313" key="1">
    <source>
        <dbReference type="EMBL" id="MPC10915.1"/>
    </source>
</evidence>